<evidence type="ECO:0000259" key="12">
    <source>
        <dbReference type="PROSITE" id="PS50011"/>
    </source>
</evidence>
<dbReference type="InterPro" id="IPR019734">
    <property type="entry name" value="TPR_rpt"/>
</dbReference>
<feature type="compositionally biased region" description="Acidic residues" evidence="10">
    <location>
        <begin position="530"/>
        <end position="544"/>
    </location>
</feature>
<keyword evidence="11" id="KW-1133">Transmembrane helix</keyword>
<dbReference type="CDD" id="cd14014">
    <property type="entry name" value="STKc_PknB_like"/>
    <property type="match status" value="1"/>
</dbReference>
<comment type="catalytic activity">
    <reaction evidence="6">
        <text>L-threonyl-[protein] + ATP = O-phospho-L-threonyl-[protein] + ADP + H(+)</text>
        <dbReference type="Rhea" id="RHEA:46608"/>
        <dbReference type="Rhea" id="RHEA-COMP:11060"/>
        <dbReference type="Rhea" id="RHEA-COMP:11605"/>
        <dbReference type="ChEBI" id="CHEBI:15378"/>
        <dbReference type="ChEBI" id="CHEBI:30013"/>
        <dbReference type="ChEBI" id="CHEBI:30616"/>
        <dbReference type="ChEBI" id="CHEBI:61977"/>
        <dbReference type="ChEBI" id="CHEBI:456216"/>
        <dbReference type="EC" id="2.7.11.1"/>
    </reaction>
</comment>
<dbReference type="SUPFAM" id="SSF56112">
    <property type="entry name" value="Protein kinase-like (PK-like)"/>
    <property type="match status" value="1"/>
</dbReference>
<evidence type="ECO:0000256" key="5">
    <source>
        <dbReference type="ARBA" id="ARBA00022840"/>
    </source>
</evidence>
<dbReference type="InterPro" id="IPR017441">
    <property type="entry name" value="Protein_kinase_ATP_BS"/>
</dbReference>
<evidence type="ECO:0000256" key="7">
    <source>
        <dbReference type="ARBA" id="ARBA00048679"/>
    </source>
</evidence>
<feature type="repeat" description="TPR" evidence="8">
    <location>
        <begin position="475"/>
        <end position="508"/>
    </location>
</feature>
<evidence type="ECO:0000313" key="13">
    <source>
        <dbReference type="EMBL" id="QDG52328.1"/>
    </source>
</evidence>
<evidence type="ECO:0000256" key="8">
    <source>
        <dbReference type="PROSITE-ProRule" id="PRU00339"/>
    </source>
</evidence>
<evidence type="ECO:0000256" key="11">
    <source>
        <dbReference type="SAM" id="Phobius"/>
    </source>
</evidence>
<dbReference type="InterPro" id="IPR011009">
    <property type="entry name" value="Kinase-like_dom_sf"/>
</dbReference>
<dbReference type="Proteomes" id="UP000315995">
    <property type="component" value="Chromosome"/>
</dbReference>
<evidence type="ECO:0000256" key="1">
    <source>
        <dbReference type="ARBA" id="ARBA00022527"/>
    </source>
</evidence>
<accession>A0A4Y6PVJ3</accession>
<keyword evidence="8" id="KW-0802">TPR repeat</keyword>
<dbReference type="Gene3D" id="1.10.510.10">
    <property type="entry name" value="Transferase(Phosphotransferase) domain 1"/>
    <property type="match status" value="1"/>
</dbReference>
<feature type="compositionally biased region" description="Gly residues" evidence="10">
    <location>
        <begin position="662"/>
        <end position="671"/>
    </location>
</feature>
<reference evidence="13 14" key="1">
    <citation type="submission" date="2019-06" db="EMBL/GenBank/DDBJ databases">
        <title>Persicimonas caeni gen. nov., sp. nov., a predatory bacterium isolated from solar saltern.</title>
        <authorList>
            <person name="Wang S."/>
        </authorList>
    </citation>
    <scope>NUCLEOTIDE SEQUENCE [LARGE SCALE GENOMIC DNA]</scope>
    <source>
        <strain evidence="13 14">YN101</strain>
    </source>
</reference>
<keyword evidence="1" id="KW-0723">Serine/threonine-protein kinase</keyword>
<keyword evidence="11" id="KW-0472">Membrane</keyword>
<keyword evidence="4" id="KW-0418">Kinase</keyword>
<feature type="compositionally biased region" description="Basic and acidic residues" evidence="10">
    <location>
        <begin position="506"/>
        <end position="529"/>
    </location>
</feature>
<dbReference type="InterPro" id="IPR011990">
    <property type="entry name" value="TPR-like_helical_dom_sf"/>
</dbReference>
<dbReference type="RefSeq" id="WP_141198800.1">
    <property type="nucleotide sequence ID" value="NZ_CP041186.1"/>
</dbReference>
<dbReference type="PROSITE" id="PS50005">
    <property type="entry name" value="TPR"/>
    <property type="match status" value="1"/>
</dbReference>
<dbReference type="FunFam" id="3.30.200.20:FF:000035">
    <property type="entry name" value="Serine/threonine protein kinase Stk1"/>
    <property type="match status" value="1"/>
</dbReference>
<evidence type="ECO:0000256" key="3">
    <source>
        <dbReference type="ARBA" id="ARBA00022741"/>
    </source>
</evidence>
<accession>A0A5B8Y6S6</accession>
<feature type="domain" description="Protein kinase" evidence="12">
    <location>
        <begin position="37"/>
        <end position="302"/>
    </location>
</feature>
<dbReference type="SMART" id="SM00220">
    <property type="entry name" value="S_TKc"/>
    <property type="match status" value="1"/>
</dbReference>
<feature type="region of interest" description="Disordered" evidence="10">
    <location>
        <begin position="1"/>
        <end position="22"/>
    </location>
</feature>
<dbReference type="Pfam" id="PF00069">
    <property type="entry name" value="Pkinase"/>
    <property type="match status" value="1"/>
</dbReference>
<dbReference type="PANTHER" id="PTHR43289:SF6">
    <property type="entry name" value="SERINE_THREONINE-PROTEIN KINASE NEKL-3"/>
    <property type="match status" value="1"/>
</dbReference>
<evidence type="ECO:0000256" key="6">
    <source>
        <dbReference type="ARBA" id="ARBA00047899"/>
    </source>
</evidence>
<dbReference type="OrthoDB" id="5484737at2"/>
<dbReference type="EMBL" id="CP041186">
    <property type="protein sequence ID" value="QDG52328.1"/>
    <property type="molecule type" value="Genomic_DNA"/>
</dbReference>
<dbReference type="Gene3D" id="1.25.40.10">
    <property type="entry name" value="Tetratricopeptide repeat domain"/>
    <property type="match status" value="1"/>
</dbReference>
<gene>
    <name evidence="13" type="ORF">FIV42_16755</name>
</gene>
<evidence type="ECO:0000256" key="4">
    <source>
        <dbReference type="ARBA" id="ARBA00022777"/>
    </source>
</evidence>
<dbReference type="GO" id="GO:0005524">
    <property type="term" value="F:ATP binding"/>
    <property type="evidence" value="ECO:0007669"/>
    <property type="project" value="UniProtKB-UniRule"/>
</dbReference>
<evidence type="ECO:0000313" key="14">
    <source>
        <dbReference type="Proteomes" id="UP000315995"/>
    </source>
</evidence>
<keyword evidence="11" id="KW-0812">Transmembrane</keyword>
<name>A0A4Y6PVJ3_PERCE</name>
<feature type="compositionally biased region" description="Low complexity" evidence="10">
    <location>
        <begin position="566"/>
        <end position="579"/>
    </location>
</feature>
<comment type="catalytic activity">
    <reaction evidence="7">
        <text>L-seryl-[protein] + ATP = O-phospho-L-seryl-[protein] + ADP + H(+)</text>
        <dbReference type="Rhea" id="RHEA:17989"/>
        <dbReference type="Rhea" id="RHEA-COMP:9863"/>
        <dbReference type="Rhea" id="RHEA-COMP:11604"/>
        <dbReference type="ChEBI" id="CHEBI:15378"/>
        <dbReference type="ChEBI" id="CHEBI:29999"/>
        <dbReference type="ChEBI" id="CHEBI:30616"/>
        <dbReference type="ChEBI" id="CHEBI:83421"/>
        <dbReference type="ChEBI" id="CHEBI:456216"/>
        <dbReference type="EC" id="2.7.11.1"/>
    </reaction>
</comment>
<sequence length="671" mass="72563">MGEKTSSKEKKSAGGKARGDAHFDPQSLIGEVLDDRYEIEECIGRGGMGVVYLASQSALDRKVVIKVLPPTFAEDEEASARFEREARGMSKLQHPHIVSIYDFGYHGDQAYIVMEYVEGITLRRFIKSTSSVDFSVFGAIALQILEGISEAHSLGLVHRDIKPSNIMLTERRGEKNYVKILDFGLAKLVKGSTDVTKEQNLVGSVAFLAPEQIMGNDTDERVDVYALGVLFYFMLTGEKPFVGDDDVAVLYQHVHNEPERLEERLVAGHDIPKSVLDLIHRALAKDPAERFHNAGQFLFEFGACIDGTDISSPHVSGEFNTASRVAKLSSLSPDDPSAQISRQRRETPIHQVPADATPSHHSGLVALGADPSTGQVTWVSGEHLLKVEKQNRLRNILLGVFGVLLVGGAAFFFYSQQADIPSQEKVQGDIEQAVALIDSGKLGQAEGALEMVEEDLKHYPDLKSKYVAAEDRLEIAQLMANAALNAEDGEFEKALETYKKVLSRNPNHEGAREQLSAVREKMDAAAAEKADDEASADMEFEADDTASKPAPTPERTGAKAPQRTQRSTGSSKSTGASGAKAKRAKTQPSKSAKPSTRTTKKATEKAAKSDKPSETAPKKTTSNKSASKKEKASDDTLLLPSDKESGSDDDPSGGDLLPADDGSGGGDLLLD</sequence>
<feature type="compositionally biased region" description="Basic and acidic residues" evidence="10">
    <location>
        <begin position="601"/>
        <end position="617"/>
    </location>
</feature>
<keyword evidence="3 9" id="KW-0547">Nucleotide-binding</keyword>
<keyword evidence="2" id="KW-0808">Transferase</keyword>
<feature type="transmembrane region" description="Helical" evidence="11">
    <location>
        <begin position="396"/>
        <end position="414"/>
    </location>
</feature>
<dbReference type="PANTHER" id="PTHR43289">
    <property type="entry name" value="MITOGEN-ACTIVATED PROTEIN KINASE KINASE KINASE 20-RELATED"/>
    <property type="match status" value="1"/>
</dbReference>
<dbReference type="GO" id="GO:0004674">
    <property type="term" value="F:protein serine/threonine kinase activity"/>
    <property type="evidence" value="ECO:0007669"/>
    <property type="project" value="UniProtKB-KW"/>
</dbReference>
<dbReference type="SUPFAM" id="SSF48452">
    <property type="entry name" value="TPR-like"/>
    <property type="match status" value="1"/>
</dbReference>
<feature type="binding site" evidence="9">
    <location>
        <position position="66"/>
    </location>
    <ligand>
        <name>ATP</name>
        <dbReference type="ChEBI" id="CHEBI:30616"/>
    </ligand>
</feature>
<keyword evidence="14" id="KW-1185">Reference proteome</keyword>
<evidence type="ECO:0000256" key="10">
    <source>
        <dbReference type="SAM" id="MobiDB-lite"/>
    </source>
</evidence>
<dbReference type="PROSITE" id="PS00107">
    <property type="entry name" value="PROTEIN_KINASE_ATP"/>
    <property type="match status" value="1"/>
</dbReference>
<dbReference type="Gene3D" id="3.30.200.20">
    <property type="entry name" value="Phosphorylase Kinase, domain 1"/>
    <property type="match status" value="1"/>
</dbReference>
<evidence type="ECO:0000256" key="2">
    <source>
        <dbReference type="ARBA" id="ARBA00022679"/>
    </source>
</evidence>
<evidence type="ECO:0000256" key="9">
    <source>
        <dbReference type="PROSITE-ProRule" id="PRU10141"/>
    </source>
</evidence>
<proteinExistence type="predicted"/>
<protein>
    <recommendedName>
        <fullName evidence="12">Protein kinase domain-containing protein</fullName>
    </recommendedName>
</protein>
<keyword evidence="5 9" id="KW-0067">ATP-binding</keyword>
<dbReference type="AlphaFoldDB" id="A0A4Y6PVJ3"/>
<organism evidence="13 14">
    <name type="scientific">Persicimonas caeni</name>
    <dbReference type="NCBI Taxonomy" id="2292766"/>
    <lineage>
        <taxon>Bacteria</taxon>
        <taxon>Deltaproteobacteria</taxon>
        <taxon>Bradymonadales</taxon>
        <taxon>Bradymonadaceae</taxon>
        <taxon>Persicimonas</taxon>
    </lineage>
</organism>
<dbReference type="InterPro" id="IPR000719">
    <property type="entry name" value="Prot_kinase_dom"/>
</dbReference>
<dbReference type="PROSITE" id="PS50011">
    <property type="entry name" value="PROTEIN_KINASE_DOM"/>
    <property type="match status" value="1"/>
</dbReference>
<dbReference type="InterPro" id="IPR008271">
    <property type="entry name" value="Ser/Thr_kinase_AS"/>
</dbReference>
<dbReference type="PROSITE" id="PS00108">
    <property type="entry name" value="PROTEIN_KINASE_ST"/>
    <property type="match status" value="1"/>
</dbReference>
<feature type="region of interest" description="Disordered" evidence="10">
    <location>
        <begin position="505"/>
        <end position="671"/>
    </location>
</feature>